<dbReference type="AlphaFoldDB" id="A0A1F5KK17"/>
<dbReference type="Gene3D" id="1.10.1040.10">
    <property type="entry name" value="N-(1-d-carboxylethyl)-l-norvaline Dehydrogenase, domain 2"/>
    <property type="match status" value="1"/>
</dbReference>
<dbReference type="SUPFAM" id="SSF51735">
    <property type="entry name" value="NAD(P)-binding Rossmann-fold domains"/>
    <property type="match status" value="1"/>
</dbReference>
<dbReference type="PIRSF" id="PIRSF000124">
    <property type="entry name" value="UDPglc_GDPman_dh"/>
    <property type="match status" value="1"/>
</dbReference>
<dbReference type="GO" id="GO:0016616">
    <property type="term" value="F:oxidoreductase activity, acting on the CH-OH group of donors, NAD or NADP as acceptor"/>
    <property type="evidence" value="ECO:0007669"/>
    <property type="project" value="InterPro"/>
</dbReference>
<dbReference type="Proteomes" id="UP000177328">
    <property type="component" value="Unassembled WGS sequence"/>
</dbReference>
<feature type="domain" description="UDP-glucose/GDP-mannose dehydrogenase dimerisation" evidence="3">
    <location>
        <begin position="180"/>
        <end position="273"/>
    </location>
</feature>
<dbReference type="InterPro" id="IPR028359">
    <property type="entry name" value="UDP_ManNAc/GlcNAc_DH"/>
</dbReference>
<accession>A0A1F5KK17</accession>
<dbReference type="EMBL" id="MFDD01000002">
    <property type="protein sequence ID" value="OGE41268.1"/>
    <property type="molecule type" value="Genomic_DNA"/>
</dbReference>
<evidence type="ECO:0000313" key="5">
    <source>
        <dbReference type="EMBL" id="OGE41268.1"/>
    </source>
</evidence>
<dbReference type="GO" id="GO:0000271">
    <property type="term" value="P:polysaccharide biosynthetic process"/>
    <property type="evidence" value="ECO:0007669"/>
    <property type="project" value="InterPro"/>
</dbReference>
<dbReference type="InterPro" id="IPR008927">
    <property type="entry name" value="6-PGluconate_DH-like_C_sf"/>
</dbReference>
<protein>
    <recommendedName>
        <fullName evidence="7">UDP-glucose/GDP-mannose dehydrogenase dimerisation domain-containing protein</fullName>
    </recommendedName>
</protein>
<dbReference type="PIRSF" id="PIRSF500136">
    <property type="entry name" value="UDP_ManNAc_DH"/>
    <property type="match status" value="1"/>
</dbReference>
<feature type="domain" description="UDP-glucose/GDP-mannose dehydrogenase N-terminal" evidence="4">
    <location>
        <begin position="49"/>
        <end position="154"/>
    </location>
</feature>
<dbReference type="SUPFAM" id="SSF48179">
    <property type="entry name" value="6-phosphogluconate dehydrogenase C-terminal domain-like"/>
    <property type="match status" value="1"/>
</dbReference>
<dbReference type="Pfam" id="PF00984">
    <property type="entry name" value="UDPG_MGDP_dh"/>
    <property type="match status" value="1"/>
</dbReference>
<reference evidence="5 6" key="1">
    <citation type="journal article" date="2016" name="Nat. Commun.">
        <title>Thousands of microbial genomes shed light on interconnected biogeochemical processes in an aquifer system.</title>
        <authorList>
            <person name="Anantharaman K."/>
            <person name="Brown C.T."/>
            <person name="Hug L.A."/>
            <person name="Sharon I."/>
            <person name="Castelle C.J."/>
            <person name="Probst A.J."/>
            <person name="Thomas B.C."/>
            <person name="Singh A."/>
            <person name="Wilkins M.J."/>
            <person name="Karaoz U."/>
            <person name="Brodie E.L."/>
            <person name="Williams K.H."/>
            <person name="Hubbard S.S."/>
            <person name="Banfield J.F."/>
        </authorList>
    </citation>
    <scope>NUCLEOTIDE SEQUENCE [LARGE SCALE GENOMIC DNA]</scope>
</reference>
<dbReference type="InterPro" id="IPR014026">
    <property type="entry name" value="UDP-Glc/GDP-Man_DH_dimer"/>
</dbReference>
<sequence length="300" mass="33927">MTDSGNIQDIFPPAQLGIIGYGIVGQALAYGFTTASKGRDVIRFYDKFKKSLPLPEVIEKSEFIFLGLPTPMKKDESGIDLSIVDEMVKEITNYTDNTDKVIIIKSTVVPGTTRKYQALYPHSNFCFNPEFLTEANFLEDFLNAKRTIIGASSDLVSRRVAVLYKERFLETQIFQTDPTTAETVKYFANAFLALKVTFANIFYDLCKELDINYDEVKRLATTDPRIGNSHLDVTATRGFGQKCFPKDMVALLGEAHELGVDVKVLEAAWEYNKKIRKDHDWEEIPFAVSEIKNKELSSKN</sequence>
<evidence type="ECO:0000313" key="6">
    <source>
        <dbReference type="Proteomes" id="UP000177328"/>
    </source>
</evidence>
<dbReference type="InterPro" id="IPR036291">
    <property type="entry name" value="NAD(P)-bd_dom_sf"/>
</dbReference>
<dbReference type="PANTHER" id="PTHR43750">
    <property type="entry name" value="UDP-GLUCOSE 6-DEHYDROGENASE TUAD"/>
    <property type="match status" value="1"/>
</dbReference>
<proteinExistence type="inferred from homology"/>
<dbReference type="Gene3D" id="3.40.50.720">
    <property type="entry name" value="NAD(P)-binding Rossmann-like Domain"/>
    <property type="match status" value="1"/>
</dbReference>
<comment type="caution">
    <text evidence="5">The sequence shown here is derived from an EMBL/GenBank/DDBJ whole genome shotgun (WGS) entry which is preliminary data.</text>
</comment>
<name>A0A1F5KK17_9BACT</name>
<evidence type="ECO:0000259" key="3">
    <source>
        <dbReference type="Pfam" id="PF00984"/>
    </source>
</evidence>
<evidence type="ECO:0000256" key="2">
    <source>
        <dbReference type="PIRNR" id="PIRNR000124"/>
    </source>
</evidence>
<dbReference type="Pfam" id="PF03721">
    <property type="entry name" value="UDPG_MGDP_dh_N"/>
    <property type="match status" value="1"/>
</dbReference>
<gene>
    <name evidence="5" type="ORF">A3D25_01960</name>
</gene>
<evidence type="ECO:0008006" key="7">
    <source>
        <dbReference type="Google" id="ProtNLM"/>
    </source>
</evidence>
<dbReference type="GO" id="GO:0016628">
    <property type="term" value="F:oxidoreductase activity, acting on the CH-CH group of donors, NAD or NADP as acceptor"/>
    <property type="evidence" value="ECO:0007669"/>
    <property type="project" value="InterPro"/>
</dbReference>
<organism evidence="5 6">
    <name type="scientific">Candidatus Daviesbacteria bacterium RIFCSPHIGHO2_02_FULL_43_12</name>
    <dbReference type="NCBI Taxonomy" id="1797776"/>
    <lineage>
        <taxon>Bacteria</taxon>
        <taxon>Candidatus Daviesiibacteriota</taxon>
    </lineage>
</organism>
<dbReference type="PANTHER" id="PTHR43750:SF3">
    <property type="entry name" value="UDP-GLUCOSE 6-DEHYDROGENASE TUAD"/>
    <property type="match status" value="1"/>
</dbReference>
<dbReference type="InterPro" id="IPR001732">
    <property type="entry name" value="UDP-Glc/GDP-Man_DH_N"/>
</dbReference>
<dbReference type="GO" id="GO:0051287">
    <property type="term" value="F:NAD binding"/>
    <property type="evidence" value="ECO:0007669"/>
    <property type="project" value="InterPro"/>
</dbReference>
<dbReference type="InterPro" id="IPR017476">
    <property type="entry name" value="UDP-Glc/GDP-Man"/>
</dbReference>
<evidence type="ECO:0000259" key="4">
    <source>
        <dbReference type="Pfam" id="PF03721"/>
    </source>
</evidence>
<dbReference type="InterPro" id="IPR013328">
    <property type="entry name" value="6PGD_dom2"/>
</dbReference>
<comment type="similarity">
    <text evidence="1 2">Belongs to the UDP-glucose/GDP-mannose dehydrogenase family.</text>
</comment>
<evidence type="ECO:0000256" key="1">
    <source>
        <dbReference type="ARBA" id="ARBA00006601"/>
    </source>
</evidence>